<evidence type="ECO:0000313" key="2">
    <source>
        <dbReference type="EMBL" id="CAG6443213.1"/>
    </source>
</evidence>
<accession>A0A8D8EPW4</accession>
<protein>
    <submittedName>
        <fullName evidence="2">Peu 1b</fullName>
    </submittedName>
</protein>
<dbReference type="EMBL" id="OU068518">
    <property type="protein sequence ID" value="CAG6443213.1"/>
    <property type="molecule type" value="mRNA"/>
</dbReference>
<keyword evidence="1" id="KW-0732">Signal</keyword>
<evidence type="ECO:0000256" key="1">
    <source>
        <dbReference type="SAM" id="SignalP"/>
    </source>
</evidence>
<dbReference type="AlphaFoldDB" id="A0A8D8EPW4"/>
<sequence length="96" mass="10973">MNYFVVTALLLVALACSVSSAPKDVPQSDLEEIEDPEFEKELYNALQEVERQVMEFQPLDGMPMEDASDEEERKKGKFFKKVLKGALKSLAKHYLF</sequence>
<reference evidence="2" key="1">
    <citation type="submission" date="2021-05" db="EMBL/GenBank/DDBJ databases">
        <authorList>
            <person name="Kuhn-Nentwig L."/>
        </authorList>
    </citation>
    <scope>NUCLEOTIDE SEQUENCE</scope>
    <source>
        <tissue evidence="2">Venom gland</tissue>
    </source>
</reference>
<proteinExistence type="evidence at transcript level"/>
<feature type="signal peptide" evidence="1">
    <location>
        <begin position="1"/>
        <end position="20"/>
    </location>
</feature>
<feature type="chain" id="PRO_5034407421" evidence="1">
    <location>
        <begin position="21"/>
        <end position="96"/>
    </location>
</feature>
<name>A0A8D8EPW4_9ARAC</name>
<organism evidence="2">
    <name type="scientific">Peucetia striata</name>
    <dbReference type="NCBI Taxonomy" id="2066576"/>
    <lineage>
        <taxon>Eukaryota</taxon>
        <taxon>Metazoa</taxon>
        <taxon>Ecdysozoa</taxon>
        <taxon>Arthropoda</taxon>
        <taxon>Chelicerata</taxon>
        <taxon>Arachnida</taxon>
        <taxon>Araneae</taxon>
        <taxon>Araneomorphae</taxon>
        <taxon>Entelegynae</taxon>
        <taxon>Lycosoidea</taxon>
        <taxon>Oxyopidae</taxon>
        <taxon>Peucetia</taxon>
    </lineage>
</organism>